<evidence type="ECO:0000256" key="6">
    <source>
        <dbReference type="SAM" id="MobiDB-lite"/>
    </source>
</evidence>
<feature type="transmembrane region" description="Helical" evidence="7">
    <location>
        <begin position="210"/>
        <end position="226"/>
    </location>
</feature>
<gene>
    <name evidence="8" type="ORF">CFK38_07745</name>
</gene>
<evidence type="ECO:0000256" key="7">
    <source>
        <dbReference type="SAM" id="Phobius"/>
    </source>
</evidence>
<comment type="subcellular location">
    <subcellularLocation>
        <location evidence="1">Membrane</location>
        <topology evidence="1">Multi-pass membrane protein</topology>
    </subcellularLocation>
</comment>
<dbReference type="GO" id="GO:0016020">
    <property type="term" value="C:membrane"/>
    <property type="evidence" value="ECO:0007669"/>
    <property type="project" value="UniProtKB-SubCell"/>
</dbReference>
<evidence type="ECO:0000256" key="2">
    <source>
        <dbReference type="ARBA" id="ARBA00007375"/>
    </source>
</evidence>
<proteinExistence type="inferred from homology"/>
<feature type="transmembrane region" description="Helical" evidence="7">
    <location>
        <begin position="132"/>
        <end position="153"/>
    </location>
</feature>
<sequence length="253" mass="26094">MRRSIDRAGGDRSVRAAAASASALCGALLCGIALVHLAAQLLGNVPLAGLTQVLLMPLLAAALWAGTTAPRPLMVRLALVALGFSWLGDVIPRFVGGEPGFLGMLGSFLVAQLVFALAFWPRRGRSVLRSPLKVLPYLAVAVSIIVLCAPGAGSLLPTVTVYAAAIGAMAVLATGMGRRGGLGGALFVLSDALIALRAFGVLTLPAHETWVMATYITAQVLLILAVRSVSRTDPPEGDGTVPGGRSAERRRRG</sequence>
<feature type="transmembrane region" description="Helical" evidence="7">
    <location>
        <begin position="184"/>
        <end position="204"/>
    </location>
</feature>
<evidence type="ECO:0000256" key="5">
    <source>
        <dbReference type="ARBA" id="ARBA00023136"/>
    </source>
</evidence>
<feature type="region of interest" description="Disordered" evidence="6">
    <location>
        <begin position="232"/>
        <end position="253"/>
    </location>
</feature>
<accession>A0A291GMY1</accession>
<dbReference type="PANTHER" id="PTHR31885:SF6">
    <property type="entry name" value="GH04784P"/>
    <property type="match status" value="1"/>
</dbReference>
<evidence type="ECO:0000313" key="9">
    <source>
        <dbReference type="Proteomes" id="UP000218165"/>
    </source>
</evidence>
<feature type="transmembrane region" description="Helical" evidence="7">
    <location>
        <begin position="45"/>
        <end position="65"/>
    </location>
</feature>
<keyword evidence="3 7" id="KW-0812">Transmembrane</keyword>
<dbReference type="RefSeq" id="WP_096802559.1">
    <property type="nucleotide sequence ID" value="NZ_CP023563.1"/>
</dbReference>
<comment type="similarity">
    <text evidence="2">Belongs to the TMEM86 family.</text>
</comment>
<keyword evidence="9" id="KW-1185">Reference proteome</keyword>
<dbReference type="EMBL" id="CP023563">
    <property type="protein sequence ID" value="ATG51432.1"/>
    <property type="molecule type" value="Genomic_DNA"/>
</dbReference>
<organism evidence="8 9">
    <name type="scientific">Brachybacterium vulturis</name>
    <dbReference type="NCBI Taxonomy" id="2017484"/>
    <lineage>
        <taxon>Bacteria</taxon>
        <taxon>Bacillati</taxon>
        <taxon>Actinomycetota</taxon>
        <taxon>Actinomycetes</taxon>
        <taxon>Micrococcales</taxon>
        <taxon>Dermabacteraceae</taxon>
        <taxon>Brachybacterium</taxon>
    </lineage>
</organism>
<dbReference type="GO" id="GO:0016787">
    <property type="term" value="F:hydrolase activity"/>
    <property type="evidence" value="ECO:0007669"/>
    <property type="project" value="TreeGrafter"/>
</dbReference>
<feature type="transmembrane region" description="Helical" evidence="7">
    <location>
        <begin position="21"/>
        <end position="39"/>
    </location>
</feature>
<dbReference type="InterPro" id="IPR012506">
    <property type="entry name" value="TMEM86B-like"/>
</dbReference>
<keyword evidence="4 7" id="KW-1133">Transmembrane helix</keyword>
<keyword evidence="5 7" id="KW-0472">Membrane</keyword>
<evidence type="ECO:0000313" key="8">
    <source>
        <dbReference type="EMBL" id="ATG51432.1"/>
    </source>
</evidence>
<dbReference type="PANTHER" id="PTHR31885">
    <property type="entry name" value="GH04784P"/>
    <property type="match status" value="1"/>
</dbReference>
<dbReference type="OrthoDB" id="4227931at2"/>
<dbReference type="Pfam" id="PF07947">
    <property type="entry name" value="YhhN"/>
    <property type="match status" value="1"/>
</dbReference>
<dbReference type="Proteomes" id="UP000218165">
    <property type="component" value="Chromosome"/>
</dbReference>
<feature type="transmembrane region" description="Helical" evidence="7">
    <location>
        <begin position="101"/>
        <end position="120"/>
    </location>
</feature>
<evidence type="ECO:0000256" key="1">
    <source>
        <dbReference type="ARBA" id="ARBA00004141"/>
    </source>
</evidence>
<feature type="transmembrane region" description="Helical" evidence="7">
    <location>
        <begin position="159"/>
        <end position="177"/>
    </location>
</feature>
<evidence type="ECO:0000256" key="3">
    <source>
        <dbReference type="ARBA" id="ARBA00022692"/>
    </source>
</evidence>
<reference evidence="9" key="1">
    <citation type="submission" date="2017-09" db="EMBL/GenBank/DDBJ databases">
        <title>Brachybacterium sp. VM2412.</title>
        <authorList>
            <person name="Tak E.J."/>
            <person name="Bae J.-W."/>
        </authorList>
    </citation>
    <scope>NUCLEOTIDE SEQUENCE [LARGE SCALE GENOMIC DNA]</scope>
    <source>
        <strain evidence="9">VM2412</strain>
    </source>
</reference>
<dbReference type="KEGG" id="brz:CFK38_07745"/>
<dbReference type="AlphaFoldDB" id="A0A291GMY1"/>
<protein>
    <submittedName>
        <fullName evidence="8">Lysoplasmalogenase</fullName>
    </submittedName>
</protein>
<feature type="transmembrane region" description="Helical" evidence="7">
    <location>
        <begin position="77"/>
        <end position="95"/>
    </location>
</feature>
<name>A0A291GMY1_9MICO</name>
<evidence type="ECO:0000256" key="4">
    <source>
        <dbReference type="ARBA" id="ARBA00022989"/>
    </source>
</evidence>